<keyword evidence="3" id="KW-1185">Reference proteome</keyword>
<gene>
    <name evidence="2" type="ORF">MAR_004912</name>
</gene>
<accession>A0ABY7EZM5</accession>
<evidence type="ECO:0000313" key="3">
    <source>
        <dbReference type="Proteomes" id="UP001164746"/>
    </source>
</evidence>
<evidence type="ECO:0000256" key="1">
    <source>
        <dbReference type="SAM" id="MobiDB-lite"/>
    </source>
</evidence>
<dbReference type="EMBL" id="CP111020">
    <property type="protein sequence ID" value="WAR14807.1"/>
    <property type="molecule type" value="Genomic_DNA"/>
</dbReference>
<feature type="compositionally biased region" description="Basic and acidic residues" evidence="1">
    <location>
        <begin position="1"/>
        <end position="12"/>
    </location>
</feature>
<feature type="region of interest" description="Disordered" evidence="1">
    <location>
        <begin position="1"/>
        <end position="20"/>
    </location>
</feature>
<reference evidence="2" key="1">
    <citation type="submission" date="2022-11" db="EMBL/GenBank/DDBJ databases">
        <title>Centuries of genome instability and evolution in soft-shell clam transmissible cancer (bioRxiv).</title>
        <authorList>
            <person name="Hart S.F.M."/>
            <person name="Yonemitsu M.A."/>
            <person name="Giersch R.M."/>
            <person name="Beal B.F."/>
            <person name="Arriagada G."/>
            <person name="Davis B.W."/>
            <person name="Ostrander E.A."/>
            <person name="Goff S.P."/>
            <person name="Metzger M.J."/>
        </authorList>
    </citation>
    <scope>NUCLEOTIDE SEQUENCE</scope>
    <source>
        <strain evidence="2">MELC-2E11</strain>
        <tissue evidence="2">Siphon/mantle</tissue>
    </source>
</reference>
<sequence>MSKNDDSIEEVSKTSLPNNTERFHKKLTDVSLYSVAGLCAVSLLRVSWEDVEELEGDLSETLEYQTYIMSEYVSGGSGGEGVGGGTR</sequence>
<evidence type="ECO:0000313" key="2">
    <source>
        <dbReference type="EMBL" id="WAR14807.1"/>
    </source>
</evidence>
<protein>
    <submittedName>
        <fullName evidence="2">Uncharacterized protein</fullName>
    </submittedName>
</protein>
<proteinExistence type="predicted"/>
<dbReference type="Proteomes" id="UP001164746">
    <property type="component" value="Chromosome 9"/>
</dbReference>
<name>A0ABY7EZM5_MYAAR</name>
<organism evidence="2 3">
    <name type="scientific">Mya arenaria</name>
    <name type="common">Soft-shell clam</name>
    <dbReference type="NCBI Taxonomy" id="6604"/>
    <lineage>
        <taxon>Eukaryota</taxon>
        <taxon>Metazoa</taxon>
        <taxon>Spiralia</taxon>
        <taxon>Lophotrochozoa</taxon>
        <taxon>Mollusca</taxon>
        <taxon>Bivalvia</taxon>
        <taxon>Autobranchia</taxon>
        <taxon>Heteroconchia</taxon>
        <taxon>Euheterodonta</taxon>
        <taxon>Imparidentia</taxon>
        <taxon>Neoheterodontei</taxon>
        <taxon>Myida</taxon>
        <taxon>Myoidea</taxon>
        <taxon>Myidae</taxon>
        <taxon>Mya</taxon>
    </lineage>
</organism>